<feature type="domain" description="SCP" evidence="3">
    <location>
        <begin position="88"/>
        <end position="188"/>
    </location>
</feature>
<dbReference type="InterPro" id="IPR035940">
    <property type="entry name" value="CAP_sf"/>
</dbReference>
<feature type="chain" id="PRO_5041413712" evidence="2">
    <location>
        <begin position="24"/>
        <end position="337"/>
    </location>
</feature>
<feature type="signal peptide" evidence="2">
    <location>
        <begin position="1"/>
        <end position="23"/>
    </location>
</feature>
<dbReference type="PROSITE" id="PS51257">
    <property type="entry name" value="PROKAR_LIPOPROTEIN"/>
    <property type="match status" value="1"/>
</dbReference>
<dbReference type="AlphaFoldDB" id="A0AA41Z728"/>
<comment type="caution">
    <text evidence="4">The sequence shown here is derived from an EMBL/GenBank/DDBJ whole genome shotgun (WGS) entry which is preliminary data.</text>
</comment>
<reference evidence="4" key="1">
    <citation type="submission" date="2022-06" db="EMBL/GenBank/DDBJ databases">
        <title>Sphingomonas sp. nov. isolated from rhizosphere soil of tomato.</title>
        <authorList>
            <person name="Dong H."/>
            <person name="Gao R."/>
        </authorList>
    </citation>
    <scope>NUCLEOTIDE SEQUENCE</scope>
    <source>
        <strain evidence="4">MMSM24</strain>
    </source>
</reference>
<evidence type="ECO:0000313" key="4">
    <source>
        <dbReference type="EMBL" id="MCW6535200.1"/>
    </source>
</evidence>
<sequence length="337" mass="35001">MNCRIRRTCLVALPLLVAGCGDSGGGGGLSVSQPAATPSPSPSPSSSPTSSSTPGSWAQQAAALYDVQPNVSTCSSGTLKASVKANFLSNLNTLRALHNLPPVVYSNDEDSQEQDSSLMMAVARQLSHSPSSTWQCYSASGAGGAGASNLVGVWGSNTAFDSDDDYLALWMTENGAADIGHRRWILDPFLGKTSYGRVSIVLADGSRASAASMRVLNFNAAPAVPSGVPAFVAYPYGDYPQRYFGASDYLSFTAIASTLGVWANQSVSFASATVTVTGPSGAMPVTDVSTDNLGYGVPNSIQWRVTGLQPAVSYSVTINNVSGAPKTSYSYTFRMVP</sequence>
<keyword evidence="2" id="KW-0732">Signal</keyword>
<dbReference type="SUPFAM" id="SSF55797">
    <property type="entry name" value="PR-1-like"/>
    <property type="match status" value="1"/>
</dbReference>
<dbReference type="Proteomes" id="UP001165565">
    <property type="component" value="Unassembled WGS sequence"/>
</dbReference>
<proteinExistence type="predicted"/>
<dbReference type="RefSeq" id="WP_265268879.1">
    <property type="nucleotide sequence ID" value="NZ_JANFAV010000006.1"/>
</dbReference>
<keyword evidence="5" id="KW-1185">Reference proteome</keyword>
<evidence type="ECO:0000256" key="1">
    <source>
        <dbReference type="SAM" id="MobiDB-lite"/>
    </source>
</evidence>
<dbReference type="Gene3D" id="3.40.33.10">
    <property type="entry name" value="CAP"/>
    <property type="match status" value="1"/>
</dbReference>
<evidence type="ECO:0000313" key="5">
    <source>
        <dbReference type="Proteomes" id="UP001165565"/>
    </source>
</evidence>
<evidence type="ECO:0000259" key="3">
    <source>
        <dbReference type="Pfam" id="PF00188"/>
    </source>
</evidence>
<name>A0AA41Z728_9SPHN</name>
<dbReference type="InterPro" id="IPR014044">
    <property type="entry name" value="CAP_dom"/>
</dbReference>
<organism evidence="4 5">
    <name type="scientific">Sphingomonas lycopersici</name>
    <dbReference type="NCBI Taxonomy" id="2951807"/>
    <lineage>
        <taxon>Bacteria</taxon>
        <taxon>Pseudomonadati</taxon>
        <taxon>Pseudomonadota</taxon>
        <taxon>Alphaproteobacteria</taxon>
        <taxon>Sphingomonadales</taxon>
        <taxon>Sphingomonadaceae</taxon>
        <taxon>Sphingomonas</taxon>
    </lineage>
</organism>
<gene>
    <name evidence="4" type="ORF">NEE01_10420</name>
</gene>
<accession>A0AA41Z728</accession>
<protein>
    <submittedName>
        <fullName evidence="4">CAP domain-containing protein</fullName>
    </submittedName>
</protein>
<dbReference type="Pfam" id="PF00188">
    <property type="entry name" value="CAP"/>
    <property type="match status" value="1"/>
</dbReference>
<feature type="region of interest" description="Disordered" evidence="1">
    <location>
        <begin position="27"/>
        <end position="57"/>
    </location>
</feature>
<dbReference type="EMBL" id="JANFAV010000006">
    <property type="protein sequence ID" value="MCW6535200.1"/>
    <property type="molecule type" value="Genomic_DNA"/>
</dbReference>
<evidence type="ECO:0000256" key="2">
    <source>
        <dbReference type="SAM" id="SignalP"/>
    </source>
</evidence>